<feature type="compositionally biased region" description="Polar residues" evidence="12">
    <location>
        <begin position="235"/>
        <end position="282"/>
    </location>
</feature>
<protein>
    <recommendedName>
        <fullName evidence="5">Sorting nexin MVP1</fullName>
    </recommendedName>
    <alternativeName>
        <fullName evidence="10">Sorting nexin mvp1</fullName>
    </alternativeName>
</protein>
<dbReference type="InterPro" id="IPR028662">
    <property type="entry name" value="SNX8/Mvp1"/>
</dbReference>
<dbReference type="Gene3D" id="1.10.8.10">
    <property type="entry name" value="DNA helicase RuvA subunit, C-terminal domain"/>
    <property type="match status" value="1"/>
</dbReference>
<dbReference type="Gene3D" id="1.10.238.10">
    <property type="entry name" value="EF-hand"/>
    <property type="match status" value="1"/>
</dbReference>
<dbReference type="InterPro" id="IPR027267">
    <property type="entry name" value="AH/BAR_dom_sf"/>
</dbReference>
<dbReference type="GO" id="GO:0032266">
    <property type="term" value="F:phosphatidylinositol-3-phosphate binding"/>
    <property type="evidence" value="ECO:0007669"/>
    <property type="project" value="TreeGrafter"/>
</dbReference>
<dbReference type="PANTHER" id="PTHR47554:SF1">
    <property type="entry name" value="SORTING NEXIN MVP1"/>
    <property type="match status" value="1"/>
</dbReference>
<proteinExistence type="inferred from homology"/>
<evidence type="ECO:0000256" key="11">
    <source>
        <dbReference type="SAM" id="Coils"/>
    </source>
</evidence>
<evidence type="ECO:0000256" key="1">
    <source>
        <dbReference type="ARBA" id="ARBA00002474"/>
    </source>
</evidence>
<feature type="region of interest" description="Disordered" evidence="12">
    <location>
        <begin position="1"/>
        <end position="51"/>
    </location>
</feature>
<feature type="compositionally biased region" description="Gly residues" evidence="12">
    <location>
        <begin position="285"/>
        <end position="296"/>
    </location>
</feature>
<feature type="coiled-coil region" evidence="11">
    <location>
        <begin position="587"/>
        <end position="635"/>
    </location>
</feature>
<dbReference type="InterPro" id="IPR045734">
    <property type="entry name" value="Snx8_BAR_dom"/>
</dbReference>
<evidence type="ECO:0000256" key="3">
    <source>
        <dbReference type="ARBA" id="ARBA00004496"/>
    </source>
</evidence>
<comment type="function">
    <text evidence="1">Required for vacuolar protein sorting.</text>
</comment>
<keyword evidence="7" id="KW-0963">Cytoplasm</keyword>
<dbReference type="Gene3D" id="1.20.1270.60">
    <property type="entry name" value="Arfaptin homology (AH) domain/BAR domain"/>
    <property type="match status" value="1"/>
</dbReference>
<comment type="subcellular location">
    <subcellularLocation>
        <location evidence="3">Cytoplasm</location>
    </subcellularLocation>
    <subcellularLocation>
        <location evidence="2">Membrane</location>
        <topology evidence="2">Peripheral membrane protein</topology>
        <orientation evidence="2">Cytoplasmic side</orientation>
    </subcellularLocation>
</comment>
<evidence type="ECO:0000313" key="15">
    <source>
        <dbReference type="EMBL" id="KKY20725.1"/>
    </source>
</evidence>
<dbReference type="InterPro" id="IPR005176">
    <property type="entry name" value="PONY_dom"/>
</dbReference>
<keyword evidence="8" id="KW-0653">Protein transport</keyword>
<feature type="domain" description="DCUN1" evidence="14">
    <location>
        <begin position="909"/>
        <end position="1111"/>
    </location>
</feature>
<feature type="compositionally biased region" description="Basic and acidic residues" evidence="12">
    <location>
        <begin position="169"/>
        <end position="178"/>
    </location>
</feature>
<gene>
    <name evidence="15" type="ORF">UCDDS831_g04501</name>
</gene>
<dbReference type="Pfam" id="PF19566">
    <property type="entry name" value="Snx8_BAR_dom"/>
    <property type="match status" value="1"/>
</dbReference>
<dbReference type="GO" id="GO:0016020">
    <property type="term" value="C:membrane"/>
    <property type="evidence" value="ECO:0007669"/>
    <property type="project" value="UniProtKB-SubCell"/>
</dbReference>
<evidence type="ECO:0000259" key="13">
    <source>
        <dbReference type="PROSITE" id="PS50195"/>
    </source>
</evidence>
<comment type="caution">
    <text evidence="15">The sequence shown here is derived from an EMBL/GenBank/DDBJ whole genome shotgun (WGS) entry which is preliminary data.</text>
</comment>
<evidence type="ECO:0000256" key="9">
    <source>
        <dbReference type="ARBA" id="ARBA00023136"/>
    </source>
</evidence>
<dbReference type="PROSITE" id="PS51229">
    <property type="entry name" value="DCUN1"/>
    <property type="match status" value="1"/>
</dbReference>
<dbReference type="Pfam" id="PF14555">
    <property type="entry name" value="UBA_4"/>
    <property type="match status" value="1"/>
</dbReference>
<organism evidence="15 16">
    <name type="scientific">Diplodia seriata</name>
    <dbReference type="NCBI Taxonomy" id="420778"/>
    <lineage>
        <taxon>Eukaryota</taxon>
        <taxon>Fungi</taxon>
        <taxon>Dikarya</taxon>
        <taxon>Ascomycota</taxon>
        <taxon>Pezizomycotina</taxon>
        <taxon>Dothideomycetes</taxon>
        <taxon>Dothideomycetes incertae sedis</taxon>
        <taxon>Botryosphaeriales</taxon>
        <taxon>Botryosphaeriaceae</taxon>
        <taxon>Diplodia</taxon>
    </lineage>
</organism>
<dbReference type="SMART" id="SM00312">
    <property type="entry name" value="PX"/>
    <property type="match status" value="1"/>
</dbReference>
<feature type="compositionally biased region" description="Polar residues" evidence="12">
    <location>
        <begin position="193"/>
        <end position="204"/>
    </location>
</feature>
<evidence type="ECO:0000259" key="14">
    <source>
        <dbReference type="PROSITE" id="PS51229"/>
    </source>
</evidence>
<evidence type="ECO:0000256" key="7">
    <source>
        <dbReference type="ARBA" id="ARBA00022490"/>
    </source>
</evidence>
<dbReference type="Proteomes" id="UP000034182">
    <property type="component" value="Unassembled WGS sequence"/>
</dbReference>
<evidence type="ECO:0000256" key="6">
    <source>
        <dbReference type="ARBA" id="ARBA00022448"/>
    </source>
</evidence>
<dbReference type="AlphaFoldDB" id="A0A0G2GVH2"/>
<dbReference type="Pfam" id="PF03556">
    <property type="entry name" value="Cullin_binding"/>
    <property type="match status" value="1"/>
</dbReference>
<dbReference type="EMBL" id="LAQI01000098">
    <property type="protein sequence ID" value="KKY20725.1"/>
    <property type="molecule type" value="Genomic_DNA"/>
</dbReference>
<dbReference type="Gene3D" id="1.10.238.200">
    <property type="entry name" value="Cullin, PONY binding domain"/>
    <property type="match status" value="1"/>
</dbReference>
<evidence type="ECO:0000256" key="2">
    <source>
        <dbReference type="ARBA" id="ARBA00004287"/>
    </source>
</evidence>
<dbReference type="SUPFAM" id="SSF64268">
    <property type="entry name" value="PX domain"/>
    <property type="match status" value="1"/>
</dbReference>
<evidence type="ECO:0000256" key="8">
    <source>
        <dbReference type="ARBA" id="ARBA00022927"/>
    </source>
</evidence>
<dbReference type="GO" id="GO:0006623">
    <property type="term" value="P:protein targeting to vacuole"/>
    <property type="evidence" value="ECO:0007669"/>
    <property type="project" value="TreeGrafter"/>
</dbReference>
<dbReference type="GO" id="GO:0005768">
    <property type="term" value="C:endosome"/>
    <property type="evidence" value="ECO:0007669"/>
    <property type="project" value="TreeGrafter"/>
</dbReference>
<dbReference type="InterPro" id="IPR036871">
    <property type="entry name" value="PX_dom_sf"/>
</dbReference>
<dbReference type="Gene3D" id="3.30.1520.10">
    <property type="entry name" value="Phox-like domain"/>
    <property type="match status" value="1"/>
</dbReference>
<dbReference type="FunFam" id="3.30.1520.10:FF:000037">
    <property type="entry name" value="Sorting nexin mvp-1"/>
    <property type="match status" value="1"/>
</dbReference>
<comment type="similarity">
    <text evidence="4">Belongs to the sorting nexin family.</text>
</comment>
<sequence>MSLFGTSPDDVPQPKQSTLFEDDSGSGNKNSSSLFGDDFEGSDSPWSYPAPKKSARANIVKTLLPAAEVPESYIDTYDTLIAEGDRFGGGVSLNGVRKLLSGSNLGPDVQSRILDIVVPNGQEPESGVGRGEFNVLLALIGLALEGEDITLDGVDERRNKPSLGISKATKNEEPKEQPEPILETPPVAPKTVQPVTPKTQSTPTMRKASFGLDADPWNSPEQHRGHNHAAVEDSPQPNGNRASGSFYSNGNGFPRTTSSFTTAADQSQDTGNGNALGKNQPSGGDNAGWGGFGDAAGNGFSNPGLPNAGLGEGFGAPPGEGDNNDPTGLGRSLGGGLAANNGADEVITVTSIAEKEGIFLFQHRNYQVCSVRRNSKVVRRYSDFVWLLDCLHKRYPFRQLPLLPPKRVAINGNYLAADASFIEKRRRGLARFSNALVRHPVLSQEQLVIMFLTVPTELAVWRKQATISVQEEFVGRTLPPGLEDSLPPTLQDMFDTVRSGVRRSAEMYINLCQLLERLCKRNEGMAADYMRFGLALQSLTEASKDTYFVDTNDVPLLNEGLNSTSKHLQSSQSLLEDEARAWDEGVLEDLKRQRDCLVSMRDMFERRDRLDRDNIPQLERRIHNNENKLQGIRDRPEHLVKPGEKEKVEEAILRDKQSIVNQHARSVFIKECIRDEILNFQQSMYHVSKLHQDWSQERVKMVVQYSKHSKHESQATSLLRACNLEVLRLGHGKAAGVRPLSDAQKARIQMCAKQLDELMQDNMIEWTETKKSQMTVWRMMNTIGMSNELSEVQQWAPVFRKFGMGDEMVELVQKPLHKKNVELEQKIAEQRLPPSSTWIILEALYEERAPLHGCRLLKWTLDHGDRRVVNFTSCDRTTAARILRNHNWNAEQAINGYFNNGGGSGGAKAYEANLNQIFDKYVDNPQDKDSVGVDGTMQYLQDLDVPLDDITSLAVLELVQAPTMGEITRKGFVEGWVAKQADSIDKQKAAVSQLRSALSSSSSRNTMKRVYKHTFIVARPPGQKAIPLEQAIEYWKLLYSPSGLDWSTQTTPWLDWWIEFLESKWKRTVNKDMWDQLFNFSEKSLEDETLSFWSEDGAWPGVIDEFVDWARTEKGRGAKQEDDEEREE</sequence>
<dbReference type="FunFam" id="1.20.1270.60:FF:000072">
    <property type="entry name" value="Sorting nexin MVP1"/>
    <property type="match status" value="1"/>
</dbReference>
<evidence type="ECO:0000256" key="10">
    <source>
        <dbReference type="ARBA" id="ARBA00072009"/>
    </source>
</evidence>
<dbReference type="PROSITE" id="PS50195">
    <property type="entry name" value="PX"/>
    <property type="match status" value="1"/>
</dbReference>
<reference evidence="15 16" key="1">
    <citation type="submission" date="2015-03" db="EMBL/GenBank/DDBJ databases">
        <authorList>
            <person name="Morales-Cruz A."/>
            <person name="Amrine K.C."/>
            <person name="Cantu D."/>
        </authorList>
    </citation>
    <scope>NUCLEOTIDE SEQUENCE [LARGE SCALE GENOMIC DNA]</scope>
    <source>
        <strain evidence="15">DS831</strain>
    </source>
</reference>
<dbReference type="GO" id="GO:0005829">
    <property type="term" value="C:cytosol"/>
    <property type="evidence" value="ECO:0007669"/>
    <property type="project" value="GOC"/>
</dbReference>
<dbReference type="CDD" id="cd07597">
    <property type="entry name" value="BAR_SNX8"/>
    <property type="match status" value="1"/>
</dbReference>
<dbReference type="CDD" id="cd14273">
    <property type="entry name" value="UBA_TAP-C_like"/>
    <property type="match status" value="1"/>
</dbReference>
<accession>A0A0G2GVH2</accession>
<dbReference type="CDD" id="cd06866">
    <property type="entry name" value="PX_SNX8_Mvp1p_like"/>
    <property type="match status" value="1"/>
</dbReference>
<dbReference type="InterPro" id="IPR001683">
    <property type="entry name" value="PX_dom"/>
</dbReference>
<dbReference type="Pfam" id="PF00787">
    <property type="entry name" value="PX"/>
    <property type="match status" value="1"/>
</dbReference>
<evidence type="ECO:0000256" key="5">
    <source>
        <dbReference type="ARBA" id="ARBA00014268"/>
    </source>
</evidence>
<feature type="domain" description="PX" evidence="13">
    <location>
        <begin position="344"/>
        <end position="458"/>
    </location>
</feature>
<evidence type="ECO:0000256" key="12">
    <source>
        <dbReference type="SAM" id="MobiDB-lite"/>
    </source>
</evidence>
<dbReference type="PANTHER" id="PTHR47554">
    <property type="entry name" value="SORTING NEXIN MVP1"/>
    <property type="match status" value="1"/>
</dbReference>
<name>A0A0G2GVH2_9PEZI</name>
<feature type="region of interest" description="Disordered" evidence="12">
    <location>
        <begin position="155"/>
        <end position="335"/>
    </location>
</feature>
<keyword evidence="6" id="KW-0813">Transport</keyword>
<dbReference type="GO" id="GO:0042147">
    <property type="term" value="P:retrograde transport, endosome to Golgi"/>
    <property type="evidence" value="ECO:0007669"/>
    <property type="project" value="InterPro"/>
</dbReference>
<dbReference type="InterPro" id="IPR042460">
    <property type="entry name" value="DCN1-like_PONY"/>
</dbReference>
<evidence type="ECO:0000256" key="4">
    <source>
        <dbReference type="ARBA" id="ARBA00010883"/>
    </source>
</evidence>
<evidence type="ECO:0000313" key="16">
    <source>
        <dbReference type="Proteomes" id="UP000034182"/>
    </source>
</evidence>
<reference evidence="15 16" key="2">
    <citation type="submission" date="2015-05" db="EMBL/GenBank/DDBJ databases">
        <title>Distinctive expansion of gene families associated with plant cell wall degradation and secondary metabolism in the genomes of grapevine trunk pathogens.</title>
        <authorList>
            <person name="Lawrence D.P."/>
            <person name="Travadon R."/>
            <person name="Rolshausen P.E."/>
            <person name="Baumgartner K."/>
        </authorList>
    </citation>
    <scope>NUCLEOTIDE SEQUENCE [LARGE SCALE GENOMIC DNA]</scope>
    <source>
        <strain evidence="15">DS831</strain>
    </source>
</reference>
<dbReference type="InterPro" id="IPR035704">
    <property type="entry name" value="SNX8/Mvp1_PX"/>
</dbReference>
<keyword evidence="11" id="KW-0175">Coiled coil</keyword>
<keyword evidence="9" id="KW-0472">Membrane</keyword>